<evidence type="ECO:0000313" key="2">
    <source>
        <dbReference type="EMBL" id="MBB5889033.1"/>
    </source>
</evidence>
<sequence length="43" mass="4380">MAAVHIVRDRSTFALGPFAVACGLVGNVLNFVLLAAGVIAVLL</sequence>
<accession>A0A7W9KAH3</accession>
<keyword evidence="1" id="KW-0472">Membrane</keyword>
<keyword evidence="3" id="KW-1185">Reference proteome</keyword>
<evidence type="ECO:0000313" key="3">
    <source>
        <dbReference type="Proteomes" id="UP000585638"/>
    </source>
</evidence>
<dbReference type="Proteomes" id="UP000585638">
    <property type="component" value="Unassembled WGS sequence"/>
</dbReference>
<keyword evidence="1" id="KW-1133">Transmembrane helix</keyword>
<keyword evidence="1" id="KW-0812">Transmembrane</keyword>
<gene>
    <name evidence="2" type="ORF">BJ998_000229</name>
</gene>
<comment type="caution">
    <text evidence="2">The sequence shown here is derived from an EMBL/GenBank/DDBJ whole genome shotgun (WGS) entry which is preliminary data.</text>
</comment>
<reference evidence="2 3" key="1">
    <citation type="submission" date="2020-08" db="EMBL/GenBank/DDBJ databases">
        <title>Sequencing the genomes of 1000 actinobacteria strains.</title>
        <authorList>
            <person name="Klenk H.-P."/>
        </authorList>
    </citation>
    <scope>NUCLEOTIDE SEQUENCE [LARGE SCALE GENOMIC DNA]</scope>
    <source>
        <strain evidence="2 3">DSM 43851</strain>
    </source>
</reference>
<protein>
    <submittedName>
        <fullName evidence="2">Uncharacterized protein</fullName>
    </submittedName>
</protein>
<name>A0A7W9KAH3_9PSEU</name>
<proteinExistence type="predicted"/>
<feature type="transmembrane region" description="Helical" evidence="1">
    <location>
        <begin position="18"/>
        <end position="42"/>
    </location>
</feature>
<dbReference type="EMBL" id="JACHIR010000001">
    <property type="protein sequence ID" value="MBB5889033.1"/>
    <property type="molecule type" value="Genomic_DNA"/>
</dbReference>
<dbReference type="AlphaFoldDB" id="A0A7W9KAH3"/>
<dbReference type="RefSeq" id="WP_281392743.1">
    <property type="nucleotide sequence ID" value="NZ_BAAAWY010000013.1"/>
</dbReference>
<evidence type="ECO:0000256" key="1">
    <source>
        <dbReference type="SAM" id="Phobius"/>
    </source>
</evidence>
<organism evidence="2 3">
    <name type="scientific">Kutzneria kofuensis</name>
    <dbReference type="NCBI Taxonomy" id="103725"/>
    <lineage>
        <taxon>Bacteria</taxon>
        <taxon>Bacillati</taxon>
        <taxon>Actinomycetota</taxon>
        <taxon>Actinomycetes</taxon>
        <taxon>Pseudonocardiales</taxon>
        <taxon>Pseudonocardiaceae</taxon>
        <taxon>Kutzneria</taxon>
    </lineage>
</organism>